<dbReference type="PROSITE" id="PS51184">
    <property type="entry name" value="JMJC"/>
    <property type="match status" value="1"/>
</dbReference>
<comment type="similarity">
    <text evidence="2">Belongs to the ROX family. NO66 subfamily.</text>
</comment>
<dbReference type="PANTHER" id="PTHR13096">
    <property type="entry name" value="MINA53 MYC INDUCED NUCLEAR ANTIGEN"/>
    <property type="match status" value="1"/>
</dbReference>
<dbReference type="AlphaFoldDB" id="A0AAW2HVA6"/>
<keyword evidence="5" id="KW-0156">Chromatin regulator</keyword>
<evidence type="ECO:0000256" key="12">
    <source>
        <dbReference type="ARBA" id="ARBA00025670"/>
    </source>
</evidence>
<evidence type="ECO:0000256" key="7">
    <source>
        <dbReference type="ARBA" id="ARBA00023002"/>
    </source>
</evidence>
<dbReference type="InterPro" id="IPR049043">
    <property type="entry name" value="WHD_RIOX1"/>
</dbReference>
<dbReference type="Gene3D" id="3.90.930.40">
    <property type="match status" value="1"/>
</dbReference>
<proteinExistence type="inferred from homology"/>
<reference evidence="16" key="1">
    <citation type="journal article" date="2024" name="Gigascience">
        <title>Chromosome-level genome of the poultry shaft louse Menopon gallinae provides insight into the host-switching and adaptive evolution of parasitic lice.</title>
        <authorList>
            <person name="Xu Y."/>
            <person name="Ma L."/>
            <person name="Liu S."/>
            <person name="Liang Y."/>
            <person name="Liu Q."/>
            <person name="He Z."/>
            <person name="Tian L."/>
            <person name="Duan Y."/>
            <person name="Cai W."/>
            <person name="Li H."/>
            <person name="Song F."/>
        </authorList>
    </citation>
    <scope>NUCLEOTIDE SEQUENCE</scope>
    <source>
        <strain evidence="16">Cailab_2023a</strain>
    </source>
</reference>
<dbReference type="Gene3D" id="2.60.120.650">
    <property type="entry name" value="Cupin"/>
    <property type="match status" value="1"/>
</dbReference>
<dbReference type="Pfam" id="PF21233">
    <property type="entry name" value="WHD_RIOX1"/>
    <property type="match status" value="1"/>
</dbReference>
<keyword evidence="4 14" id="KW-0479">Metal-binding</keyword>
<keyword evidence="7 14" id="KW-0560">Oxidoreductase</keyword>
<evidence type="ECO:0000256" key="4">
    <source>
        <dbReference type="ARBA" id="ARBA00022723"/>
    </source>
</evidence>
<evidence type="ECO:0000256" key="3">
    <source>
        <dbReference type="ARBA" id="ARBA00022491"/>
    </source>
</evidence>
<evidence type="ECO:0000259" key="15">
    <source>
        <dbReference type="PROSITE" id="PS51184"/>
    </source>
</evidence>
<comment type="cofactor">
    <cofactor evidence="14">
        <name>Fe(2+)</name>
        <dbReference type="ChEBI" id="CHEBI:29033"/>
    </cofactor>
    <text evidence="14">Binds 1 Fe(2+) ion per subunit.</text>
</comment>
<dbReference type="GO" id="GO:0140680">
    <property type="term" value="F:histone H3K36me/H3K36me2 demethylase activity"/>
    <property type="evidence" value="ECO:0007669"/>
    <property type="project" value="UniProtKB-EC"/>
</dbReference>
<keyword evidence="11 14" id="KW-0539">Nucleus</keyword>
<feature type="domain" description="JmjC" evidence="15">
    <location>
        <begin position="127"/>
        <end position="270"/>
    </location>
</feature>
<evidence type="ECO:0000256" key="11">
    <source>
        <dbReference type="ARBA" id="ARBA00023242"/>
    </source>
</evidence>
<comment type="subcellular location">
    <subcellularLocation>
        <location evidence="1 14">Nucleus</location>
    </subcellularLocation>
</comment>
<dbReference type="EC" id="1.14.11.27" evidence="14"/>
<evidence type="ECO:0000256" key="5">
    <source>
        <dbReference type="ARBA" id="ARBA00022853"/>
    </source>
</evidence>
<dbReference type="FunFam" id="1.10.10.1500:FF:000001">
    <property type="entry name" value="ribosomal oxygenase 1 isoform X1"/>
    <property type="match status" value="1"/>
</dbReference>
<sequence>METSPDSTGSEAVKNKIPKKLLRSPEARFNSIKAGKACFSKLISPIKISTFFKTIWEKKPLCVTRNNYSYYENVCSMLDFKKALAEKDVYFGENIDVTTYINGVKACENHVGRANPKKVMDLYKKGRSIRLLNPQTFIKNVRCFTTQLQEYFRCFVGANIYLTPGNSQGFAPHYDDVEAFVLQLSGRKEWRIYNPRPNEDLVRFSSHNFVDADIGQPILKVILEPGDLLYFPRGVIHQAQALEEGSMHITVSCYQRNSYADFLEMLLPVALQTAISEDVQYRKGLPKNYLDHLGMVASDTKTKQRRQIISHIKKLVNKLTDHLPIDSCADQFGKKFIHDALPPIIGKGEDLFISFFFLLISNEKSTESYRPSTVLQITIPKYYFFLRLVCEDEKFKLYYNTKNGLVYHEVGHKSIKIPETWAMMSEILLKNYPNFTDFGVLLDSVGNADDVIEFVEELCKRRLLLFDKPLREE</sequence>
<evidence type="ECO:0000256" key="6">
    <source>
        <dbReference type="ARBA" id="ARBA00022964"/>
    </source>
</evidence>
<evidence type="ECO:0000313" key="16">
    <source>
        <dbReference type="EMBL" id="KAL0273243.1"/>
    </source>
</evidence>
<dbReference type="GO" id="GO:0005730">
    <property type="term" value="C:nucleolus"/>
    <property type="evidence" value="ECO:0007669"/>
    <property type="project" value="TreeGrafter"/>
</dbReference>
<evidence type="ECO:0000256" key="9">
    <source>
        <dbReference type="ARBA" id="ARBA00023015"/>
    </source>
</evidence>
<dbReference type="PANTHER" id="PTHR13096:SF8">
    <property type="entry name" value="RIBOSOMAL OXYGENASE 1"/>
    <property type="match status" value="1"/>
</dbReference>
<dbReference type="EMBL" id="JARGDH010000003">
    <property type="protein sequence ID" value="KAL0273243.1"/>
    <property type="molecule type" value="Genomic_DNA"/>
</dbReference>
<dbReference type="InterPro" id="IPR003347">
    <property type="entry name" value="JmjC_dom"/>
</dbReference>
<keyword evidence="3" id="KW-0678">Repressor</keyword>
<dbReference type="GO" id="GO:0005506">
    <property type="term" value="F:iron ion binding"/>
    <property type="evidence" value="ECO:0007669"/>
    <property type="project" value="UniProtKB-UniRule"/>
</dbReference>
<dbReference type="Pfam" id="PF08007">
    <property type="entry name" value="JmjC_2"/>
    <property type="match status" value="1"/>
</dbReference>
<comment type="catalytic activity">
    <reaction evidence="13 14">
        <text>N(6),N(6)-dimethyl-L-lysyl(36)-[histone H3] + 2 2-oxoglutarate + 2 O2 = L-lysyl(36)-[histone H3] + 2 formaldehyde + 2 succinate + 2 CO2</text>
        <dbReference type="Rhea" id="RHEA:42032"/>
        <dbReference type="Rhea" id="RHEA-COMP:9785"/>
        <dbReference type="Rhea" id="RHEA-COMP:9787"/>
        <dbReference type="ChEBI" id="CHEBI:15379"/>
        <dbReference type="ChEBI" id="CHEBI:16526"/>
        <dbReference type="ChEBI" id="CHEBI:16810"/>
        <dbReference type="ChEBI" id="CHEBI:16842"/>
        <dbReference type="ChEBI" id="CHEBI:29969"/>
        <dbReference type="ChEBI" id="CHEBI:30031"/>
        <dbReference type="ChEBI" id="CHEBI:61976"/>
        <dbReference type="EC" id="1.14.11.27"/>
    </reaction>
</comment>
<comment type="caution">
    <text evidence="16">The sequence shown here is derived from an EMBL/GenBank/DDBJ whole genome shotgun (WGS) entry which is preliminary data.</text>
</comment>
<dbReference type="Gene3D" id="1.10.10.1500">
    <property type="entry name" value="JmjC domain-containing ribosomal oxygenase (ROX), dimer domain"/>
    <property type="match status" value="1"/>
</dbReference>
<dbReference type="InterPro" id="IPR039994">
    <property type="entry name" value="NO66-like"/>
</dbReference>
<protein>
    <recommendedName>
        <fullName evidence="14">Bifunctional lysine-specific demethylase and histidyl-hydroxylase</fullName>
        <ecNumber evidence="14">1.14.11.27</ecNumber>
    </recommendedName>
</protein>
<dbReference type="SUPFAM" id="SSF51197">
    <property type="entry name" value="Clavaminate synthase-like"/>
    <property type="match status" value="1"/>
</dbReference>
<keyword evidence="6 14" id="KW-0223">Dioxygenase</keyword>
<evidence type="ECO:0000256" key="8">
    <source>
        <dbReference type="ARBA" id="ARBA00023004"/>
    </source>
</evidence>
<keyword evidence="10 14" id="KW-0804">Transcription</keyword>
<evidence type="ECO:0000256" key="13">
    <source>
        <dbReference type="ARBA" id="ARBA00047915"/>
    </source>
</evidence>
<dbReference type="GO" id="GO:0032453">
    <property type="term" value="F:histone H3K4 demethylase activity"/>
    <property type="evidence" value="ECO:0007669"/>
    <property type="project" value="TreeGrafter"/>
</dbReference>
<evidence type="ECO:0000256" key="10">
    <source>
        <dbReference type="ARBA" id="ARBA00023163"/>
    </source>
</evidence>
<evidence type="ECO:0000256" key="2">
    <source>
        <dbReference type="ARBA" id="ARBA00010309"/>
    </source>
</evidence>
<gene>
    <name evidence="16" type="ORF">PYX00_005964</name>
</gene>
<accession>A0AAW2HVA6</accession>
<comment type="function">
    <text evidence="12">Oxygenase that can act as both a histone lysine demethylase and a ribosomal histidine hydroxylase. Specifically demethylates 'Lys-4' (H3K4me) and 'Lys-36' (H3K36me) of histone H3, thereby playing a central role in histone code.</text>
</comment>
<organism evidence="16">
    <name type="scientific">Menopon gallinae</name>
    <name type="common">poultry shaft louse</name>
    <dbReference type="NCBI Taxonomy" id="328185"/>
    <lineage>
        <taxon>Eukaryota</taxon>
        <taxon>Metazoa</taxon>
        <taxon>Ecdysozoa</taxon>
        <taxon>Arthropoda</taxon>
        <taxon>Hexapoda</taxon>
        <taxon>Insecta</taxon>
        <taxon>Pterygota</taxon>
        <taxon>Neoptera</taxon>
        <taxon>Paraneoptera</taxon>
        <taxon>Psocodea</taxon>
        <taxon>Troctomorpha</taxon>
        <taxon>Phthiraptera</taxon>
        <taxon>Amblycera</taxon>
        <taxon>Menoponidae</taxon>
        <taxon>Menopon</taxon>
    </lineage>
</organism>
<keyword evidence="9 14" id="KW-0805">Transcription regulation</keyword>
<evidence type="ECO:0000256" key="14">
    <source>
        <dbReference type="RuleBase" id="RU366061"/>
    </source>
</evidence>
<evidence type="ECO:0000256" key="1">
    <source>
        <dbReference type="ARBA" id="ARBA00004123"/>
    </source>
</evidence>
<name>A0AAW2HVA6_9NEOP</name>
<keyword evidence="8 14" id="KW-0408">Iron</keyword>